<accession>A0ABP6LNU0</accession>
<dbReference type="CDD" id="cd02440">
    <property type="entry name" value="AdoMet_MTases"/>
    <property type="match status" value="1"/>
</dbReference>
<keyword evidence="4" id="KW-1185">Reference proteome</keyword>
<evidence type="ECO:0000259" key="2">
    <source>
        <dbReference type="Pfam" id="PF21302"/>
    </source>
</evidence>
<evidence type="ECO:0000313" key="3">
    <source>
        <dbReference type="EMBL" id="GAA3052610.1"/>
    </source>
</evidence>
<feature type="domain" description="Methyltransferase" evidence="1">
    <location>
        <begin position="133"/>
        <end position="215"/>
    </location>
</feature>
<dbReference type="Proteomes" id="UP001500236">
    <property type="component" value="Unassembled WGS sequence"/>
</dbReference>
<protein>
    <recommendedName>
        <fullName evidence="5">Methyltransferase domain-containing protein</fullName>
    </recommendedName>
</protein>
<dbReference type="InterPro" id="IPR029063">
    <property type="entry name" value="SAM-dependent_MTases_sf"/>
</dbReference>
<evidence type="ECO:0000313" key="4">
    <source>
        <dbReference type="Proteomes" id="UP001500236"/>
    </source>
</evidence>
<dbReference type="Pfam" id="PF13649">
    <property type="entry name" value="Methyltransf_25"/>
    <property type="match status" value="1"/>
</dbReference>
<dbReference type="PIRSF" id="PIRSF018249">
    <property type="entry name" value="MyrA_prd"/>
    <property type="match status" value="1"/>
</dbReference>
<dbReference type="InterPro" id="IPR048647">
    <property type="entry name" value="RlmA_N"/>
</dbReference>
<dbReference type="EMBL" id="BAAAVT010000002">
    <property type="protein sequence ID" value="GAA3052610.1"/>
    <property type="molecule type" value="Genomic_DNA"/>
</dbReference>
<sequence>MPPDTLGGMTCSPQSFDQIDPMREARWPLRCPLHPSAAPTPLTVLTELSEADELHARSRIRGLTCAAGHRFDAARQGYVNLLVGAGSRATPDTAAMIMARERIQDAGVFSALTSALREIADLRMPQSSRPVLLDCGAGTGHHLRSLLEGHPSARGIALDLSPAGLKRAARHPRTLALAWDLWRDLPLQSSSVDLLLDIFAPRNVDEYARVLAPGGAAVVVTPRPGHLAELADGGLLAMRPDKHADLTAHMGRRLGDAVERRRVRAHVPVAESTAVDLVMMGPAGHHREAPDVAAAVAEAGVHEVTVDLDVTVWIA</sequence>
<dbReference type="InterPro" id="IPR016718">
    <property type="entry name" value="rRNA_m1G-MeTrfase_A_prd"/>
</dbReference>
<gene>
    <name evidence="3" type="ORF">GCM10010529_03290</name>
</gene>
<evidence type="ECO:0000259" key="1">
    <source>
        <dbReference type="Pfam" id="PF13649"/>
    </source>
</evidence>
<comment type="caution">
    <text evidence="3">The sequence shown here is derived from an EMBL/GenBank/DDBJ whole genome shotgun (WGS) entry which is preliminary data.</text>
</comment>
<organism evidence="3 4">
    <name type="scientific">Nesterenkonia aethiopica</name>
    <dbReference type="NCBI Taxonomy" id="269144"/>
    <lineage>
        <taxon>Bacteria</taxon>
        <taxon>Bacillati</taxon>
        <taxon>Actinomycetota</taxon>
        <taxon>Actinomycetes</taxon>
        <taxon>Micrococcales</taxon>
        <taxon>Micrococcaceae</taxon>
        <taxon>Nesterenkonia</taxon>
    </lineage>
</organism>
<dbReference type="Gene3D" id="3.40.50.150">
    <property type="entry name" value="Vaccinia Virus protein VP39"/>
    <property type="match status" value="1"/>
</dbReference>
<evidence type="ECO:0008006" key="5">
    <source>
        <dbReference type="Google" id="ProtNLM"/>
    </source>
</evidence>
<dbReference type="InterPro" id="IPR041698">
    <property type="entry name" value="Methyltransf_25"/>
</dbReference>
<feature type="domain" description="23S rRNA (guanine(745)-N(1))-methyltransferase N-terminal" evidence="2">
    <location>
        <begin position="61"/>
        <end position="82"/>
    </location>
</feature>
<reference evidence="4" key="1">
    <citation type="journal article" date="2019" name="Int. J. Syst. Evol. Microbiol.">
        <title>The Global Catalogue of Microorganisms (GCM) 10K type strain sequencing project: providing services to taxonomists for standard genome sequencing and annotation.</title>
        <authorList>
            <consortium name="The Broad Institute Genomics Platform"/>
            <consortium name="The Broad Institute Genome Sequencing Center for Infectious Disease"/>
            <person name="Wu L."/>
            <person name="Ma J."/>
        </authorList>
    </citation>
    <scope>NUCLEOTIDE SEQUENCE [LARGE SCALE GENOMIC DNA]</scope>
    <source>
        <strain evidence="4">JCM 14309</strain>
    </source>
</reference>
<proteinExistence type="predicted"/>
<name>A0ABP6LNU0_9MICC</name>
<dbReference type="Pfam" id="PF21302">
    <property type="entry name" value="Zn_ribbon_RlmA"/>
    <property type="match status" value="1"/>
</dbReference>
<dbReference type="SUPFAM" id="SSF53335">
    <property type="entry name" value="S-adenosyl-L-methionine-dependent methyltransferases"/>
    <property type="match status" value="1"/>
</dbReference>